<evidence type="ECO:0000256" key="2">
    <source>
        <dbReference type="SAM" id="MobiDB-lite"/>
    </source>
</evidence>
<keyword evidence="5" id="KW-1185">Reference proteome</keyword>
<proteinExistence type="inferred from homology"/>
<dbReference type="EMBL" id="BAVZ01000012">
    <property type="protein sequence ID" value="GAF09507.1"/>
    <property type="molecule type" value="Genomic_DNA"/>
</dbReference>
<dbReference type="InterPro" id="IPR051324">
    <property type="entry name" value="Stress/Tellurium_Resist"/>
</dbReference>
<dbReference type="PIRSF" id="PIRSF037118">
    <property type="entry name" value="Tellurite_resistance_TerA"/>
    <property type="match status" value="1"/>
</dbReference>
<feature type="region of interest" description="Disordered" evidence="2">
    <location>
        <begin position="189"/>
        <end position="233"/>
    </location>
</feature>
<evidence type="ECO:0000259" key="3">
    <source>
        <dbReference type="Pfam" id="PF02342"/>
    </source>
</evidence>
<reference evidence="4 5" key="1">
    <citation type="journal article" date="2014" name="Genome Announc.">
        <title>Draft Genome Sequence of Paenibacillus pini JCM 16418T, Isolated from the Rhizosphere of Pine Tree.</title>
        <authorList>
            <person name="Yuki M."/>
            <person name="Oshima K."/>
            <person name="Suda W."/>
            <person name="Oshida Y."/>
            <person name="Kitamura K."/>
            <person name="Iida Y."/>
            <person name="Hattori M."/>
            <person name="Ohkuma M."/>
        </authorList>
    </citation>
    <scope>NUCLEOTIDE SEQUENCE [LARGE SCALE GENOMIC DNA]</scope>
    <source>
        <strain evidence="4 5">JCM 16418</strain>
    </source>
</reference>
<name>W7YLN5_9BACL</name>
<dbReference type="InterPro" id="IPR003325">
    <property type="entry name" value="TerD"/>
</dbReference>
<dbReference type="Proteomes" id="UP000019364">
    <property type="component" value="Unassembled WGS sequence"/>
</dbReference>
<protein>
    <submittedName>
        <fullName evidence="4">Tellurium resistance protein TerA</fullName>
    </submittedName>
</protein>
<gene>
    <name evidence="4" type="ORF">JCM16418_3650</name>
</gene>
<dbReference type="Pfam" id="PF02342">
    <property type="entry name" value="TerD"/>
    <property type="match status" value="1"/>
</dbReference>
<dbReference type="RefSeq" id="WP_036651078.1">
    <property type="nucleotide sequence ID" value="NZ_BAVZ01000012.1"/>
</dbReference>
<feature type="domain" description="TerD" evidence="3">
    <location>
        <begin position="1"/>
        <end position="184"/>
    </location>
</feature>
<comment type="similarity">
    <text evidence="1">Belongs to the CAPAB/TerDEXZ family.</text>
</comment>
<organism evidence="4 5">
    <name type="scientific">Paenibacillus pini JCM 16418</name>
    <dbReference type="NCBI Taxonomy" id="1236976"/>
    <lineage>
        <taxon>Bacteria</taxon>
        <taxon>Bacillati</taxon>
        <taxon>Bacillota</taxon>
        <taxon>Bacilli</taxon>
        <taxon>Bacillales</taxon>
        <taxon>Paenibacillaceae</taxon>
        <taxon>Paenibacillus</taxon>
    </lineage>
</organism>
<feature type="compositionally biased region" description="Pro residues" evidence="2">
    <location>
        <begin position="197"/>
        <end position="233"/>
    </location>
</feature>
<comment type="caution">
    <text evidence="4">The sequence shown here is derived from an EMBL/GenBank/DDBJ whole genome shotgun (WGS) entry which is preliminary data.</text>
</comment>
<evidence type="ECO:0000313" key="5">
    <source>
        <dbReference type="Proteomes" id="UP000019364"/>
    </source>
</evidence>
<evidence type="ECO:0000256" key="1">
    <source>
        <dbReference type="ARBA" id="ARBA00008775"/>
    </source>
</evidence>
<dbReference type="PANTHER" id="PTHR32097">
    <property type="entry name" value="CAMP-BINDING PROTEIN 1-RELATED"/>
    <property type="match status" value="1"/>
</dbReference>
<dbReference type="InterPro" id="IPR017115">
    <property type="entry name" value="Tellurite_resistance_TerA"/>
</dbReference>
<sequence>MTISLVKGQKGDLTKSNPSLTRVAVGMGWLSSGAAEVDFSAFLLGGNNKVTQDEDLIFYGNPVGGSGSVSVQSDNKTSYVGKMDKEQVIISLRDVPPAYERIAFSLTIYDGEKRKQSFSDVDGTYIRIVDTTTGSELIRYDLGKNFSIETAIVVGELYRHQGEWKFSAIGSGYSGGLEALCASFGIEVQADGSDSSPTPPPAPTPTPVPTPAPTPKPIPTPTPTPVPKTEPAPAPVNLAKIELKKRGDVINLKKGSGDIGEIVINLNWNQKKSGLFGRGGVDLDLGCLYELTDGTKSVVQALGNSFGSLHSEPYIVLDGDDRTGSVTTGENLRINGAQIRDIKRILVFAFIYQGVSKWSDADGVVTIKQKDGPEIIIRLDEHNNGKGMCAIALINNVNNQTFSIEKTVSYFSGHQEMDKAYQWGLRWVKGSK</sequence>
<dbReference type="eggNOG" id="COG4110">
    <property type="taxonomic scope" value="Bacteria"/>
</dbReference>
<dbReference type="eggNOG" id="COG2310">
    <property type="taxonomic scope" value="Bacteria"/>
</dbReference>
<dbReference type="OrthoDB" id="179721at2"/>
<dbReference type="CDD" id="cd06974">
    <property type="entry name" value="TerD_like"/>
    <property type="match status" value="2"/>
</dbReference>
<dbReference type="AlphaFoldDB" id="W7YLN5"/>
<evidence type="ECO:0000313" key="4">
    <source>
        <dbReference type="EMBL" id="GAF09507.1"/>
    </source>
</evidence>
<dbReference type="Gene3D" id="2.60.60.30">
    <property type="entry name" value="sav2460 like domains"/>
    <property type="match status" value="2"/>
</dbReference>
<accession>W7YLN5</accession>
<dbReference type="PANTHER" id="PTHR32097:SF4">
    <property type="entry name" value="GENERAL STRESS PROTEIN 16U"/>
    <property type="match status" value="1"/>
</dbReference>
<dbReference type="STRING" id="1236976.JCM16418_3650"/>